<dbReference type="Gene3D" id="1.10.10.10">
    <property type="entry name" value="Winged helix-like DNA-binding domain superfamily/Winged helix DNA-binding domain"/>
    <property type="match status" value="1"/>
</dbReference>
<dbReference type="GO" id="GO:0003677">
    <property type="term" value="F:DNA binding"/>
    <property type="evidence" value="ECO:0007669"/>
    <property type="project" value="UniProtKB-KW"/>
</dbReference>
<sequence>MARAPSFDRLYRRHYDFVWRSALRLGVRPASLDDVVQETFLVAYRRRDEFEQRSKASTWLFSILVNVSRNHRRGRQRAERKHLALSEVCSALEPATRSGTELGAQRGLAIRLLAEFLVELDAGKREVFVLAELEGMRGREIAAALGLNNNTVHSRLRAARKAFEQRFEQRGPVPALCDQLRSDPPVAPSEERMRNRALILAALGPVESGAAASLGMGAWGWGLVAGLCLAGVALAWQLSSSATDPGPSSVADAPDPDSQARQPATVAAPVKDEAPAKPTQVQDEPSRVELPPALDAKPDDRGAQGSAGNTAARSEAEVFEAARSAMLEGRPRQALALVRRLDARGELAWERAVTEVGALCLLERGAEAEALADEWNRAHANRNIEAACW</sequence>
<organism evidence="9 10">
    <name type="scientific">Enhygromyxa salina</name>
    <dbReference type="NCBI Taxonomy" id="215803"/>
    <lineage>
        <taxon>Bacteria</taxon>
        <taxon>Pseudomonadati</taxon>
        <taxon>Myxococcota</taxon>
        <taxon>Polyangia</taxon>
        <taxon>Nannocystales</taxon>
        <taxon>Nannocystaceae</taxon>
        <taxon>Enhygromyxa</taxon>
    </lineage>
</organism>
<comment type="similarity">
    <text evidence="1">Belongs to the sigma-70 factor family. ECF subfamily.</text>
</comment>
<dbReference type="AlphaFoldDB" id="A0A0C2D0A0"/>
<dbReference type="EMBL" id="JMCC02000034">
    <property type="protein sequence ID" value="KIG16661.1"/>
    <property type="molecule type" value="Genomic_DNA"/>
</dbReference>
<feature type="domain" description="RNA polymerase sigma-70 region 2" evidence="7">
    <location>
        <begin position="10"/>
        <end position="77"/>
    </location>
</feature>
<evidence type="ECO:0000313" key="9">
    <source>
        <dbReference type="EMBL" id="KIG16661.1"/>
    </source>
</evidence>
<dbReference type="Proteomes" id="UP000031599">
    <property type="component" value="Unassembled WGS sequence"/>
</dbReference>
<evidence type="ECO:0000256" key="4">
    <source>
        <dbReference type="ARBA" id="ARBA00023125"/>
    </source>
</evidence>
<dbReference type="GO" id="GO:0016987">
    <property type="term" value="F:sigma factor activity"/>
    <property type="evidence" value="ECO:0007669"/>
    <property type="project" value="UniProtKB-KW"/>
</dbReference>
<dbReference type="GO" id="GO:0006352">
    <property type="term" value="P:DNA-templated transcription initiation"/>
    <property type="evidence" value="ECO:0007669"/>
    <property type="project" value="InterPro"/>
</dbReference>
<evidence type="ECO:0000256" key="3">
    <source>
        <dbReference type="ARBA" id="ARBA00023082"/>
    </source>
</evidence>
<dbReference type="InterPro" id="IPR014284">
    <property type="entry name" value="RNA_pol_sigma-70_dom"/>
</dbReference>
<dbReference type="InterPro" id="IPR013324">
    <property type="entry name" value="RNA_pol_sigma_r3/r4-like"/>
</dbReference>
<dbReference type="InterPro" id="IPR013325">
    <property type="entry name" value="RNA_pol_sigma_r2"/>
</dbReference>
<keyword evidence="4" id="KW-0238">DNA-binding</keyword>
<dbReference type="InterPro" id="IPR007627">
    <property type="entry name" value="RNA_pol_sigma70_r2"/>
</dbReference>
<keyword evidence="5" id="KW-0804">Transcription</keyword>
<accession>A0A0C2D0A0</accession>
<dbReference type="Pfam" id="PF08281">
    <property type="entry name" value="Sigma70_r4_2"/>
    <property type="match status" value="1"/>
</dbReference>
<evidence type="ECO:0000313" key="10">
    <source>
        <dbReference type="Proteomes" id="UP000031599"/>
    </source>
</evidence>
<feature type="domain" description="RNA polymerase sigma factor 70 region 4 type 2" evidence="8">
    <location>
        <begin position="112"/>
        <end position="162"/>
    </location>
</feature>
<evidence type="ECO:0000259" key="7">
    <source>
        <dbReference type="Pfam" id="PF04542"/>
    </source>
</evidence>
<keyword evidence="2" id="KW-0805">Transcription regulation</keyword>
<name>A0A0C2D0A0_9BACT</name>
<dbReference type="Gene3D" id="1.10.1740.10">
    <property type="match status" value="1"/>
</dbReference>
<dbReference type="SUPFAM" id="SSF88946">
    <property type="entry name" value="Sigma2 domain of RNA polymerase sigma factors"/>
    <property type="match status" value="1"/>
</dbReference>
<evidence type="ECO:0000256" key="6">
    <source>
        <dbReference type="SAM" id="MobiDB-lite"/>
    </source>
</evidence>
<dbReference type="InterPro" id="IPR039425">
    <property type="entry name" value="RNA_pol_sigma-70-like"/>
</dbReference>
<dbReference type="PANTHER" id="PTHR43133:SF8">
    <property type="entry name" value="RNA POLYMERASE SIGMA FACTOR HI_1459-RELATED"/>
    <property type="match status" value="1"/>
</dbReference>
<evidence type="ECO:0000259" key="8">
    <source>
        <dbReference type="Pfam" id="PF08281"/>
    </source>
</evidence>
<dbReference type="SUPFAM" id="SSF88659">
    <property type="entry name" value="Sigma3 and sigma4 domains of RNA polymerase sigma factors"/>
    <property type="match status" value="1"/>
</dbReference>
<proteinExistence type="inferred from homology"/>
<evidence type="ECO:0000256" key="1">
    <source>
        <dbReference type="ARBA" id="ARBA00010641"/>
    </source>
</evidence>
<feature type="region of interest" description="Disordered" evidence="6">
    <location>
        <begin position="241"/>
        <end position="315"/>
    </location>
</feature>
<comment type="caution">
    <text evidence="9">The sequence shown here is derived from an EMBL/GenBank/DDBJ whole genome shotgun (WGS) entry which is preliminary data.</text>
</comment>
<dbReference type="InterPro" id="IPR013249">
    <property type="entry name" value="RNA_pol_sigma70_r4_t2"/>
</dbReference>
<dbReference type="Pfam" id="PF04542">
    <property type="entry name" value="Sigma70_r2"/>
    <property type="match status" value="1"/>
</dbReference>
<dbReference type="NCBIfam" id="TIGR02937">
    <property type="entry name" value="sigma70-ECF"/>
    <property type="match status" value="1"/>
</dbReference>
<gene>
    <name evidence="9" type="ORF">DB30_04280</name>
</gene>
<protein>
    <submittedName>
        <fullName evidence="9">RNA polymerase ECF-subfamily sigma factor</fullName>
    </submittedName>
</protein>
<evidence type="ECO:0000256" key="5">
    <source>
        <dbReference type="ARBA" id="ARBA00023163"/>
    </source>
</evidence>
<dbReference type="RefSeq" id="WP_052549349.1">
    <property type="nucleotide sequence ID" value="NZ_JMCC02000034.1"/>
</dbReference>
<evidence type="ECO:0000256" key="2">
    <source>
        <dbReference type="ARBA" id="ARBA00023015"/>
    </source>
</evidence>
<reference evidence="9 10" key="1">
    <citation type="submission" date="2014-12" db="EMBL/GenBank/DDBJ databases">
        <title>Genome assembly of Enhygromyxa salina DSM 15201.</title>
        <authorList>
            <person name="Sharma G."/>
            <person name="Subramanian S."/>
        </authorList>
    </citation>
    <scope>NUCLEOTIDE SEQUENCE [LARGE SCALE GENOMIC DNA]</scope>
    <source>
        <strain evidence="9 10">DSM 15201</strain>
    </source>
</reference>
<dbReference type="InterPro" id="IPR036388">
    <property type="entry name" value="WH-like_DNA-bd_sf"/>
</dbReference>
<dbReference type="PANTHER" id="PTHR43133">
    <property type="entry name" value="RNA POLYMERASE ECF-TYPE SIGMA FACTO"/>
    <property type="match status" value="1"/>
</dbReference>
<keyword evidence="3" id="KW-0731">Sigma factor</keyword>